<protein>
    <submittedName>
        <fullName evidence="2">Uncharacterized protein</fullName>
    </submittedName>
</protein>
<gene>
    <name evidence="2" type="ORF">AFUS01_LOCUS21194</name>
</gene>
<dbReference type="OrthoDB" id="6780450at2759"/>
<evidence type="ECO:0000313" key="3">
    <source>
        <dbReference type="Proteomes" id="UP000708208"/>
    </source>
</evidence>
<accession>A0A8J2K3S5</accession>
<name>A0A8J2K3S5_9HEXA</name>
<evidence type="ECO:0000313" key="2">
    <source>
        <dbReference type="EMBL" id="CAG7732698.1"/>
    </source>
</evidence>
<evidence type="ECO:0000256" key="1">
    <source>
        <dbReference type="SAM" id="MobiDB-lite"/>
    </source>
</evidence>
<organism evidence="2 3">
    <name type="scientific">Allacma fusca</name>
    <dbReference type="NCBI Taxonomy" id="39272"/>
    <lineage>
        <taxon>Eukaryota</taxon>
        <taxon>Metazoa</taxon>
        <taxon>Ecdysozoa</taxon>
        <taxon>Arthropoda</taxon>
        <taxon>Hexapoda</taxon>
        <taxon>Collembola</taxon>
        <taxon>Symphypleona</taxon>
        <taxon>Sminthuridae</taxon>
        <taxon>Allacma</taxon>
    </lineage>
</organism>
<keyword evidence="3" id="KW-1185">Reference proteome</keyword>
<proteinExistence type="predicted"/>
<reference evidence="2" key="1">
    <citation type="submission" date="2021-06" db="EMBL/GenBank/DDBJ databases">
        <authorList>
            <person name="Hodson N. C."/>
            <person name="Mongue J. A."/>
            <person name="Jaron S. K."/>
        </authorList>
    </citation>
    <scope>NUCLEOTIDE SEQUENCE</scope>
</reference>
<feature type="region of interest" description="Disordered" evidence="1">
    <location>
        <begin position="243"/>
        <end position="263"/>
    </location>
</feature>
<sequence length="371" mass="42613">MVSPQEVTKDHGFVIKNLVEATLIDYLNAIESVVGAENIVDIGRVTSNYGIWVKNDEAAQKLKLLEFLTIRNQSVSIWPYVEPLKKVKLMGVPPFLDNKLLKLELNKYGMVKSEIESEPIYGVPEKFKHIKSFTRTVYMTFQKDVLLPDSLLIQFEDKKHAIKTQVGRRKCFFCGSFSHIGSNCMMRKAISYANATKTQDNAYDTQSDTHENVDFSSITQNLPQDTVMIPLLSKKTFRAEAASTDDGNLTDASQTKRRKKAGPHVIRNIKTRSLYDWKYEEWKYLELNKGKPCKNSELKEFLQSIPTDRYREPMYVSTVAKSMNKDLTQLKTQLHELKQAFSPKHTYDKTNLQKIIDHLTITLQTEPSNDT</sequence>
<dbReference type="AlphaFoldDB" id="A0A8J2K3S5"/>
<comment type="caution">
    <text evidence="2">The sequence shown here is derived from an EMBL/GenBank/DDBJ whole genome shotgun (WGS) entry which is preliminary data.</text>
</comment>
<dbReference type="EMBL" id="CAJVCH010235865">
    <property type="protein sequence ID" value="CAG7732698.1"/>
    <property type="molecule type" value="Genomic_DNA"/>
</dbReference>
<dbReference type="Proteomes" id="UP000708208">
    <property type="component" value="Unassembled WGS sequence"/>
</dbReference>